<dbReference type="GO" id="GO:0016746">
    <property type="term" value="F:acyltransferase activity"/>
    <property type="evidence" value="ECO:0007669"/>
    <property type="project" value="UniProtKB-KW"/>
</dbReference>
<evidence type="ECO:0000256" key="8">
    <source>
        <dbReference type="SAM" id="Phobius"/>
    </source>
</evidence>
<keyword evidence="6 8" id="KW-0472">Membrane</keyword>
<reference evidence="10 11" key="1">
    <citation type="submission" date="2014-03" db="EMBL/GenBank/DDBJ databases">
        <title>Genome of Haematobacter massiliensis CCUG 47968.</title>
        <authorList>
            <person name="Wang D."/>
            <person name="Wang G."/>
        </authorList>
    </citation>
    <scope>NUCLEOTIDE SEQUENCE [LARGE SCALE GENOMIC DNA]</scope>
    <source>
        <strain evidence="10 11">CCUG 47968</strain>
    </source>
</reference>
<sequence>MSRTWQPEEPPPALNRPDMRGWIRVICRAVPMVAITFPALLFILMVRFVERPLARGGRPVTARIKQFICRIDLALLGISFSRRGQPMTSAGILVANHSSWLDILVLGASAPVTFVSKDDVSGWPGIGLLARGTGTMFITRDPKLAVQQRDELAHRLAEGELMLFFPEGTSSDGRRILPFKPALFESLFLPGLREKLQVQPVSVRYHAPEGEDPRFHAWFGNMDFGPHALNVLAAPRGGAVEVILHPPVRVRDFDGRKSIAAWSETAVRDGSRQRA</sequence>
<evidence type="ECO:0000256" key="4">
    <source>
        <dbReference type="ARBA" id="ARBA00022989"/>
    </source>
</evidence>
<keyword evidence="4 8" id="KW-1133">Transmembrane helix</keyword>
<dbReference type="CDD" id="cd07989">
    <property type="entry name" value="LPLAT_AGPAT-like"/>
    <property type="match status" value="1"/>
</dbReference>
<dbReference type="GO" id="GO:0016020">
    <property type="term" value="C:membrane"/>
    <property type="evidence" value="ECO:0007669"/>
    <property type="project" value="UniProtKB-SubCell"/>
</dbReference>
<dbReference type="GO" id="GO:0006629">
    <property type="term" value="P:lipid metabolic process"/>
    <property type="evidence" value="ECO:0007669"/>
    <property type="project" value="UniProtKB-KW"/>
</dbReference>
<evidence type="ECO:0000256" key="1">
    <source>
        <dbReference type="ARBA" id="ARBA00004370"/>
    </source>
</evidence>
<keyword evidence="11" id="KW-1185">Reference proteome</keyword>
<gene>
    <name evidence="10" type="ORF">CN97_05410</name>
</gene>
<dbReference type="SUPFAM" id="SSF69593">
    <property type="entry name" value="Glycerol-3-phosphate (1)-acyltransferase"/>
    <property type="match status" value="1"/>
</dbReference>
<dbReference type="PANTHER" id="PTHR23063:SF52">
    <property type="entry name" value="LYSOPHOSPHATIDYLCHOLINE ACYLTRANSFERASE"/>
    <property type="match status" value="1"/>
</dbReference>
<dbReference type="PANTHER" id="PTHR23063">
    <property type="entry name" value="PHOSPHOLIPID ACYLTRANSFERASE"/>
    <property type="match status" value="1"/>
</dbReference>
<protein>
    <submittedName>
        <fullName evidence="10">Acyl-phosphate glycerol 3-phosphate acyltransferase</fullName>
    </submittedName>
</protein>
<feature type="domain" description="Phospholipid/glycerol acyltransferase" evidence="9">
    <location>
        <begin position="91"/>
        <end position="206"/>
    </location>
</feature>
<dbReference type="AlphaFoldDB" id="A0A086YC54"/>
<keyword evidence="2 10" id="KW-0808">Transferase</keyword>
<feature type="transmembrane region" description="Helical" evidence="8">
    <location>
        <begin position="22"/>
        <end position="46"/>
    </location>
</feature>
<evidence type="ECO:0000256" key="3">
    <source>
        <dbReference type="ARBA" id="ARBA00022692"/>
    </source>
</evidence>
<keyword evidence="5" id="KW-0443">Lipid metabolism</keyword>
<name>A0A086YC54_9RHOB</name>
<keyword evidence="7 10" id="KW-0012">Acyltransferase</keyword>
<keyword evidence="3 8" id="KW-0812">Transmembrane</keyword>
<comment type="caution">
    <text evidence="10">The sequence shown here is derived from an EMBL/GenBank/DDBJ whole genome shotgun (WGS) entry which is preliminary data.</text>
</comment>
<dbReference type="Proteomes" id="UP000028826">
    <property type="component" value="Unassembled WGS sequence"/>
</dbReference>
<accession>A0A086YC54</accession>
<proteinExistence type="predicted"/>
<dbReference type="RefSeq" id="WP_035705901.1">
    <property type="nucleotide sequence ID" value="NZ_JGYG01000001.1"/>
</dbReference>
<dbReference type="SMART" id="SM00563">
    <property type="entry name" value="PlsC"/>
    <property type="match status" value="1"/>
</dbReference>
<comment type="subcellular location">
    <subcellularLocation>
        <location evidence="1">Membrane</location>
    </subcellularLocation>
</comment>
<evidence type="ECO:0000313" key="10">
    <source>
        <dbReference type="EMBL" id="KFI31854.1"/>
    </source>
</evidence>
<evidence type="ECO:0000256" key="5">
    <source>
        <dbReference type="ARBA" id="ARBA00023098"/>
    </source>
</evidence>
<evidence type="ECO:0000313" key="11">
    <source>
        <dbReference type="Proteomes" id="UP000028826"/>
    </source>
</evidence>
<dbReference type="STRING" id="195105.CN97_05410"/>
<dbReference type="eggNOG" id="COG0204">
    <property type="taxonomic scope" value="Bacteria"/>
</dbReference>
<evidence type="ECO:0000256" key="7">
    <source>
        <dbReference type="ARBA" id="ARBA00023315"/>
    </source>
</evidence>
<evidence type="ECO:0000256" key="2">
    <source>
        <dbReference type="ARBA" id="ARBA00022679"/>
    </source>
</evidence>
<evidence type="ECO:0000259" key="9">
    <source>
        <dbReference type="SMART" id="SM00563"/>
    </source>
</evidence>
<organism evidence="10 11">
    <name type="scientific">Haematobacter massiliensis</name>
    <dbReference type="NCBI Taxonomy" id="195105"/>
    <lineage>
        <taxon>Bacteria</taxon>
        <taxon>Pseudomonadati</taxon>
        <taxon>Pseudomonadota</taxon>
        <taxon>Alphaproteobacteria</taxon>
        <taxon>Rhodobacterales</taxon>
        <taxon>Paracoccaceae</taxon>
        <taxon>Haematobacter</taxon>
    </lineage>
</organism>
<dbReference type="Pfam" id="PF01553">
    <property type="entry name" value="Acyltransferase"/>
    <property type="match status" value="1"/>
</dbReference>
<dbReference type="EMBL" id="JGYG01000001">
    <property type="protein sequence ID" value="KFI31854.1"/>
    <property type="molecule type" value="Genomic_DNA"/>
</dbReference>
<evidence type="ECO:0000256" key="6">
    <source>
        <dbReference type="ARBA" id="ARBA00023136"/>
    </source>
</evidence>
<dbReference type="InterPro" id="IPR002123">
    <property type="entry name" value="Plipid/glycerol_acylTrfase"/>
</dbReference>